<protein>
    <recommendedName>
        <fullName evidence="3">Abortive phage resistance protein</fullName>
    </recommendedName>
</protein>
<gene>
    <name evidence="1" type="ORF">B6D06_00700</name>
</gene>
<evidence type="ECO:0000313" key="2">
    <source>
        <dbReference type="Proteomes" id="UP000194968"/>
    </source>
</evidence>
<evidence type="ECO:0008006" key="3">
    <source>
        <dbReference type="Google" id="ProtNLM"/>
    </source>
</evidence>
<dbReference type="InterPro" id="IPR011664">
    <property type="entry name" value="Abi_system_AbiD/AbiF-like"/>
</dbReference>
<dbReference type="PIRSF" id="PIRSF034934">
    <property type="entry name" value="AbiF_AbiD"/>
    <property type="match status" value="1"/>
</dbReference>
<proteinExistence type="predicted"/>
<dbReference type="InterPro" id="IPR017034">
    <property type="entry name" value="Abi_system_AbiD/AbiF"/>
</dbReference>
<dbReference type="Pfam" id="PF07751">
    <property type="entry name" value="Abi_2"/>
    <property type="match status" value="1"/>
</dbReference>
<name>A0A242NXN0_9GAMM</name>
<dbReference type="EMBL" id="NASK01000053">
    <property type="protein sequence ID" value="OTQ53669.1"/>
    <property type="molecule type" value="Genomic_DNA"/>
</dbReference>
<dbReference type="Proteomes" id="UP000194968">
    <property type="component" value="Unassembled WGS sequence"/>
</dbReference>
<reference evidence="1 2" key="1">
    <citation type="submission" date="2017-03" db="EMBL/GenBank/DDBJ databases">
        <title>Comparative genomics of honeybee gut symbionts reveal geographically distinct and subgroup specific antibiotic resistance.</title>
        <authorList>
            <person name="Ludvigsen J."/>
            <person name="Porcellato D."/>
            <person name="Labee-Lund T.M."/>
            <person name="Amdam G.V."/>
            <person name="Rudi K."/>
        </authorList>
    </citation>
    <scope>NUCLEOTIDE SEQUENCE [LARGE SCALE GENOMIC DNA]</scope>
    <source>
        <strain evidence="1 2">A-4-12</strain>
    </source>
</reference>
<sequence>MSYYVIPKKEPKPHKTYQQQIDILVSRGMFIKDIKRAKRKLSHIGYYRLSGYWYIARKEAANSNPNKLNKRLDDFQEGTIFEDFYNLYLFDKDIRLHLFCGIERIENYLKAIIAYELGKSNPCAHLNKNFFKVDKPKYNHKFAEYRKKLESKIVNSKDDFIKWNYENYKNIPIWVATEIWDFGMLSNFYQILKHNYQQSICTRLGITDSTKHLENCLHTLNIIRNKCAHNSRLWNYSVKPPISPRLLNNLEIDSLQDYSLTRLKAVILAIWSLTTRFSKNSDWLIKMVKLLEQKPNIPNVNYYNMGFFNNDLKVLYQLLDKYYCTQTN</sequence>
<organism evidence="1 2">
    <name type="scientific">Gilliamella apis</name>
    <dbReference type="NCBI Taxonomy" id="1970738"/>
    <lineage>
        <taxon>Bacteria</taxon>
        <taxon>Pseudomonadati</taxon>
        <taxon>Pseudomonadota</taxon>
        <taxon>Gammaproteobacteria</taxon>
        <taxon>Orbales</taxon>
        <taxon>Orbaceae</taxon>
        <taxon>Gilliamella</taxon>
    </lineage>
</organism>
<evidence type="ECO:0000313" key="1">
    <source>
        <dbReference type="EMBL" id="OTQ53669.1"/>
    </source>
</evidence>
<dbReference type="RefSeq" id="WP_086319831.1">
    <property type="nucleotide sequence ID" value="NZ_NASD01000027.1"/>
</dbReference>
<dbReference type="OrthoDB" id="5363652at2"/>
<comment type="caution">
    <text evidence="1">The sequence shown here is derived from an EMBL/GenBank/DDBJ whole genome shotgun (WGS) entry which is preliminary data.</text>
</comment>
<accession>A0A242NXN0</accession>
<dbReference type="AlphaFoldDB" id="A0A242NXN0"/>